<dbReference type="AlphaFoldDB" id="A0A1E3IHV2"/>
<proteinExistence type="predicted"/>
<dbReference type="PANTHER" id="PTHR12461">
    <property type="entry name" value="HYPOXIA-INDUCIBLE FACTOR 1 ALPHA INHIBITOR-RELATED"/>
    <property type="match status" value="1"/>
</dbReference>
<reference evidence="1" key="1">
    <citation type="submission" date="2016-06" db="EMBL/GenBank/DDBJ databases">
        <authorList>
            <person name="Cuomo C."/>
            <person name="Litvintseva A."/>
            <person name="Heitman J."/>
            <person name="Chen Y."/>
            <person name="Sun S."/>
            <person name="Springer D."/>
            <person name="Dromer F."/>
            <person name="Young S."/>
            <person name="Zeng Q."/>
            <person name="Chapman S."/>
            <person name="Gujja S."/>
            <person name="Saif S."/>
            <person name="Birren B."/>
        </authorList>
    </citation>
    <scope>NUCLEOTIDE SEQUENCE</scope>
    <source>
        <strain evidence="1">CBS 7841</strain>
    </source>
</reference>
<dbReference type="EMBL" id="CP143787">
    <property type="protein sequence ID" value="WVN88415.1"/>
    <property type="molecule type" value="Genomic_DNA"/>
</dbReference>
<name>A0A1E3IHV2_9TREE</name>
<dbReference type="RefSeq" id="XP_066069115.1">
    <property type="nucleotide sequence ID" value="XM_066213018.1"/>
</dbReference>
<dbReference type="InterPro" id="IPR041667">
    <property type="entry name" value="Cupin_8"/>
</dbReference>
<dbReference type="VEuPathDB" id="FungiDB:L203_02777"/>
<evidence type="ECO:0000313" key="1">
    <source>
        <dbReference type="EMBL" id="WVN88415.1"/>
    </source>
</evidence>
<dbReference type="PROSITE" id="PS51184">
    <property type="entry name" value="JMJC"/>
    <property type="match status" value="1"/>
</dbReference>
<keyword evidence="2" id="KW-1185">Reference proteome</keyword>
<reference evidence="1" key="2">
    <citation type="journal article" date="2022" name="Elife">
        <title>Obligate sexual reproduction of a homothallic fungus closely related to the Cryptococcus pathogenic species complex.</title>
        <authorList>
            <person name="Passer A.R."/>
            <person name="Clancey S.A."/>
            <person name="Shea T."/>
            <person name="David-Palma M."/>
            <person name="Averette A.F."/>
            <person name="Boekhout T."/>
            <person name="Porcel B.M."/>
            <person name="Nowrousian M."/>
            <person name="Cuomo C.A."/>
            <person name="Sun S."/>
            <person name="Heitman J."/>
            <person name="Coelho M.A."/>
        </authorList>
    </citation>
    <scope>NUCLEOTIDE SEQUENCE</scope>
    <source>
        <strain evidence="1">CBS 7841</strain>
    </source>
</reference>
<organism evidence="1 2">
    <name type="scientific">Cryptococcus depauperatus CBS 7841</name>
    <dbReference type="NCBI Taxonomy" id="1295531"/>
    <lineage>
        <taxon>Eukaryota</taxon>
        <taxon>Fungi</taxon>
        <taxon>Dikarya</taxon>
        <taxon>Basidiomycota</taxon>
        <taxon>Agaricomycotina</taxon>
        <taxon>Tremellomycetes</taxon>
        <taxon>Tremellales</taxon>
        <taxon>Cryptococcaceae</taxon>
        <taxon>Cryptococcus</taxon>
    </lineage>
</organism>
<dbReference type="PANTHER" id="PTHR12461:SF105">
    <property type="entry name" value="HYPOXIA-INDUCIBLE FACTOR 1-ALPHA INHIBITOR"/>
    <property type="match status" value="1"/>
</dbReference>
<dbReference type="Pfam" id="PF13621">
    <property type="entry name" value="Cupin_8"/>
    <property type="match status" value="1"/>
</dbReference>
<dbReference type="GeneID" id="91087835"/>
<evidence type="ECO:0000313" key="2">
    <source>
        <dbReference type="Proteomes" id="UP000094043"/>
    </source>
</evidence>
<dbReference type="SUPFAM" id="SSF51197">
    <property type="entry name" value="Clavaminate synthase-like"/>
    <property type="match status" value="1"/>
</dbReference>
<sequence>MALLSIRRACSLLSLTPSHLRTHLSTYPVLPLHLPSLISSWRALSSWRLEDGLQEVREKVGETKIAEVELGKKGRGYLHHEWQKIHMPFGLFLDAFILGLVPSSSPLSQLPVAYLAQSDLLDSTPALLEDVSPLPHFYVAKEGSLYRRTIWIGPQGSFTPFHKDPYIGIYSQIVGNKIFHILPPNASPYLDLSSIPQHANTSQIPIPVSRILSQCSDDLHDLPLHILEKCREKLANAFDMPGACQVELSAGESLLIPEGWWHAAEGVEGPGVGVGAWFR</sequence>
<reference evidence="1" key="3">
    <citation type="submission" date="2024-01" db="EMBL/GenBank/DDBJ databases">
        <authorList>
            <person name="Coelho M.A."/>
            <person name="David-Palma M."/>
            <person name="Shea T."/>
            <person name="Sun S."/>
            <person name="Cuomo C.A."/>
            <person name="Heitman J."/>
        </authorList>
    </citation>
    <scope>NUCLEOTIDE SEQUENCE</scope>
    <source>
        <strain evidence="1">CBS 7841</strain>
    </source>
</reference>
<dbReference type="Gene3D" id="2.60.120.650">
    <property type="entry name" value="Cupin"/>
    <property type="match status" value="1"/>
</dbReference>
<gene>
    <name evidence="1" type="ORF">L203_103624</name>
</gene>
<dbReference type="OrthoDB" id="47172at2759"/>
<accession>A0A1E3IHV2</accession>
<dbReference type="KEGG" id="cdep:91087835"/>
<dbReference type="InterPro" id="IPR003347">
    <property type="entry name" value="JmjC_dom"/>
</dbReference>
<protein>
    <submittedName>
        <fullName evidence="1">Uncharacterized protein</fullName>
    </submittedName>
</protein>
<dbReference type="Proteomes" id="UP000094043">
    <property type="component" value="Chromosome 4"/>
</dbReference>